<dbReference type="AlphaFoldDB" id="A0A4S4FYT3"/>
<dbReference type="Proteomes" id="UP000308978">
    <property type="component" value="Unassembled WGS sequence"/>
</dbReference>
<dbReference type="Gene3D" id="3.20.80.10">
    <property type="entry name" value="Regulatory factor, effector binding domain"/>
    <property type="match status" value="1"/>
</dbReference>
<organism evidence="2 3">
    <name type="scientific">Adlercreutzia caecimuris</name>
    <dbReference type="NCBI Taxonomy" id="671266"/>
    <lineage>
        <taxon>Bacteria</taxon>
        <taxon>Bacillati</taxon>
        <taxon>Actinomycetota</taxon>
        <taxon>Coriobacteriia</taxon>
        <taxon>Eggerthellales</taxon>
        <taxon>Eggerthellaceae</taxon>
        <taxon>Adlercreutzia</taxon>
    </lineage>
</organism>
<dbReference type="InterPro" id="IPR008319">
    <property type="entry name" value="GyrI-like_CCH_Lin2189-like"/>
</dbReference>
<dbReference type="Pfam" id="PF06445">
    <property type="entry name" value="GyrI-like"/>
    <property type="match status" value="1"/>
</dbReference>
<dbReference type="PIRSF" id="PIRSF031644">
    <property type="entry name" value="UCP031644"/>
    <property type="match status" value="1"/>
</dbReference>
<dbReference type="InterPro" id="IPR011256">
    <property type="entry name" value="Reg_factor_effector_dom_sf"/>
</dbReference>
<protein>
    <submittedName>
        <fullName evidence="2">Transcriptional regulator</fullName>
    </submittedName>
</protein>
<evidence type="ECO:0000313" key="3">
    <source>
        <dbReference type="Proteomes" id="UP000308978"/>
    </source>
</evidence>
<dbReference type="InterPro" id="IPR029442">
    <property type="entry name" value="GyrI-like"/>
</dbReference>
<dbReference type="EMBL" id="SSTJ01000018">
    <property type="protein sequence ID" value="THG36013.1"/>
    <property type="molecule type" value="Genomic_DNA"/>
</dbReference>
<dbReference type="RefSeq" id="WP_136435748.1">
    <property type="nucleotide sequence ID" value="NZ_CAPIAG010000001.1"/>
</dbReference>
<reference evidence="2 3" key="1">
    <citation type="submission" date="2019-04" db="EMBL/GenBank/DDBJ databases">
        <title>Microbes associate with the intestines of laboratory mice.</title>
        <authorList>
            <person name="Navarre W."/>
            <person name="Wong E."/>
            <person name="Huang K.C."/>
            <person name="Tropini C."/>
            <person name="Ng K."/>
            <person name="Yu B."/>
        </authorList>
    </citation>
    <scope>NUCLEOTIDE SEQUENCE [LARGE SCALE GENOMIC DNA]</scope>
    <source>
        <strain evidence="2 3">NM80_B27</strain>
    </source>
</reference>
<sequence>MPFDYKKEYKDIYQPSKKPALIEMPPINYVAVRGKGDPNEEDGEYQRALQMLYGISFTIKMSPKSGYDIEGYTPYVVPPLEGFWTFPEPIERLDPQRKAELEWMSCIRLPEFVTPGVFDWAVQEATRKKKSDFSRAEMITVDEGLCVQCMHIGSYDDEPATIDALKSFAESEGLRFDQSEKRLHHEIYLSDPRRVAPERLKTVLRIPVRLA</sequence>
<dbReference type="SUPFAM" id="SSF55136">
    <property type="entry name" value="Probable bacterial effector-binding domain"/>
    <property type="match status" value="1"/>
</dbReference>
<feature type="domain" description="GyrI-like small molecule binding" evidence="1">
    <location>
        <begin position="19"/>
        <end position="209"/>
    </location>
</feature>
<evidence type="ECO:0000313" key="2">
    <source>
        <dbReference type="EMBL" id="THG36013.1"/>
    </source>
</evidence>
<accession>A0A4S4FYT3</accession>
<comment type="caution">
    <text evidence="2">The sequence shown here is derived from an EMBL/GenBank/DDBJ whole genome shotgun (WGS) entry which is preliminary data.</text>
</comment>
<evidence type="ECO:0000259" key="1">
    <source>
        <dbReference type="Pfam" id="PF06445"/>
    </source>
</evidence>
<gene>
    <name evidence="2" type="ORF">E5986_10465</name>
</gene>
<proteinExistence type="predicted"/>
<name>A0A4S4FYT3_9ACTN</name>